<dbReference type="InterPro" id="IPR027417">
    <property type="entry name" value="P-loop_NTPase"/>
</dbReference>
<dbReference type="PANTHER" id="PTHR13696:SF52">
    <property type="entry name" value="PARA FAMILY PROTEIN CT_582"/>
    <property type="match status" value="1"/>
</dbReference>
<dbReference type="Gene3D" id="3.40.50.300">
    <property type="entry name" value="P-loop containing nucleotide triphosphate hydrolases"/>
    <property type="match status" value="1"/>
</dbReference>
<dbReference type="InterPro" id="IPR050678">
    <property type="entry name" value="DNA_Partitioning_ATPase"/>
</dbReference>
<name>A0A6J7JMR1_9ZZZZ</name>
<dbReference type="PANTHER" id="PTHR13696">
    <property type="entry name" value="P-LOOP CONTAINING NUCLEOSIDE TRIPHOSPHATE HYDROLASE"/>
    <property type="match status" value="1"/>
</dbReference>
<evidence type="ECO:0000259" key="2">
    <source>
        <dbReference type="Pfam" id="PF13614"/>
    </source>
</evidence>
<dbReference type="Pfam" id="PF13614">
    <property type="entry name" value="AAA_31"/>
    <property type="match status" value="1"/>
</dbReference>
<feature type="region of interest" description="Disordered" evidence="1">
    <location>
        <begin position="1"/>
        <end position="57"/>
    </location>
</feature>
<dbReference type="FunFam" id="3.40.50.300:FF:000285">
    <property type="entry name" value="Sporulation initiation inhibitor Soj"/>
    <property type="match status" value="1"/>
</dbReference>
<dbReference type="SUPFAM" id="SSF52540">
    <property type="entry name" value="P-loop containing nucleoside triphosphate hydrolases"/>
    <property type="match status" value="1"/>
</dbReference>
<feature type="compositionally biased region" description="Low complexity" evidence="1">
    <location>
        <begin position="13"/>
        <end position="25"/>
    </location>
</feature>
<accession>A0A6J7JMR1</accession>
<sequence length="321" mass="34265">MHMEPDDQDVGNQAGDAQAVDAQAGEVTEGSDSDTRPEPVPEPMPDPVPASNLGGTPISRGRALPRVLAVANQKGGVGKTTTAVNLGACLAELGYRTLVIDLDPQGNASTGLGLDISQVQATMYDVLLHDVPLEDVVEGSSVRNLFVAPANLHLAGAEIELVPAFSREHRLRLAIEPVLADYDFVLIDCPPSLGLLTVNAFTAATEVMVPVQCEFYALEGLRQLSTNVELVRKSLNQSLEISALVLVMYDARTNLAEQVAAEVRSHFGDRVCRTVIPRTVRLSEAPSFGQPIISFDSSSRGALAYRDLAKEVSGGTPERTR</sequence>
<dbReference type="InterPro" id="IPR025669">
    <property type="entry name" value="AAA_dom"/>
</dbReference>
<evidence type="ECO:0000256" key="1">
    <source>
        <dbReference type="SAM" id="MobiDB-lite"/>
    </source>
</evidence>
<evidence type="ECO:0000313" key="3">
    <source>
        <dbReference type="EMBL" id="CAB4944646.1"/>
    </source>
</evidence>
<feature type="domain" description="AAA" evidence="2">
    <location>
        <begin position="66"/>
        <end position="241"/>
    </location>
</feature>
<organism evidence="3">
    <name type="scientific">freshwater metagenome</name>
    <dbReference type="NCBI Taxonomy" id="449393"/>
    <lineage>
        <taxon>unclassified sequences</taxon>
        <taxon>metagenomes</taxon>
        <taxon>ecological metagenomes</taxon>
    </lineage>
</organism>
<dbReference type="EMBL" id="CAFBNC010000083">
    <property type="protein sequence ID" value="CAB4944646.1"/>
    <property type="molecule type" value="Genomic_DNA"/>
</dbReference>
<reference evidence="3" key="1">
    <citation type="submission" date="2020-05" db="EMBL/GenBank/DDBJ databases">
        <authorList>
            <person name="Chiriac C."/>
            <person name="Salcher M."/>
            <person name="Ghai R."/>
            <person name="Kavagutti S V."/>
        </authorList>
    </citation>
    <scope>NUCLEOTIDE SEQUENCE</scope>
</reference>
<protein>
    <submittedName>
        <fullName evidence="3">Unannotated protein</fullName>
    </submittedName>
</protein>
<proteinExistence type="predicted"/>
<dbReference type="CDD" id="cd02042">
    <property type="entry name" value="ParAB_family"/>
    <property type="match status" value="1"/>
</dbReference>
<dbReference type="AlphaFoldDB" id="A0A6J7JMR1"/>
<gene>
    <name evidence="3" type="ORF">UFOPK3733_01504</name>
</gene>